<evidence type="ECO:0000256" key="2">
    <source>
        <dbReference type="ARBA" id="ARBA00022475"/>
    </source>
</evidence>
<feature type="domain" description="VWFD" evidence="13">
    <location>
        <begin position="316"/>
        <end position="490"/>
    </location>
</feature>
<evidence type="ECO:0000313" key="14">
    <source>
        <dbReference type="EMBL" id="KAK9971537.1"/>
    </source>
</evidence>
<evidence type="ECO:0000256" key="4">
    <source>
        <dbReference type="ARBA" id="ARBA00022737"/>
    </source>
</evidence>
<feature type="region of interest" description="Disordered" evidence="9">
    <location>
        <begin position="5625"/>
        <end position="5646"/>
    </location>
</feature>
<dbReference type="SMART" id="SM00214">
    <property type="entry name" value="VWC"/>
    <property type="match status" value="8"/>
</dbReference>
<dbReference type="FunFam" id="2.10.25.10:FF:000055">
    <property type="entry name" value="alpha-tectorin isoform X1"/>
    <property type="match status" value="21"/>
</dbReference>
<dbReference type="EMBL" id="JAWDJR010000007">
    <property type="protein sequence ID" value="KAK9971537.1"/>
    <property type="molecule type" value="Genomic_DNA"/>
</dbReference>
<feature type="compositionally biased region" description="Polar residues" evidence="9">
    <location>
        <begin position="2609"/>
        <end position="2620"/>
    </location>
</feature>
<keyword evidence="3" id="KW-0732">Signal</keyword>
<dbReference type="Gene3D" id="2.60.120.200">
    <property type="match status" value="1"/>
</dbReference>
<keyword evidence="8" id="KW-0245">EGF-like domain</keyword>
<keyword evidence="4" id="KW-0677">Repeat</keyword>
<name>A0AAW2ADN5_CULAL</name>
<feature type="region of interest" description="Disordered" evidence="9">
    <location>
        <begin position="2599"/>
        <end position="2639"/>
    </location>
</feature>
<feature type="domain" description="VWFD" evidence="13">
    <location>
        <begin position="3333"/>
        <end position="3510"/>
    </location>
</feature>
<dbReference type="GO" id="GO:0005886">
    <property type="term" value="C:plasma membrane"/>
    <property type="evidence" value="ECO:0007669"/>
    <property type="project" value="UniProtKB-SubCell"/>
</dbReference>
<comment type="subcellular location">
    <subcellularLocation>
        <location evidence="1">Cell membrane</location>
    </subcellularLocation>
</comment>
<feature type="region of interest" description="Disordered" evidence="9">
    <location>
        <begin position="841"/>
        <end position="879"/>
    </location>
</feature>
<reference evidence="14 15" key="1">
    <citation type="submission" date="2024-05" db="EMBL/GenBank/DDBJ databases">
        <title>A high-quality chromosomal-level genome assembly of Topmouth culter (Culter alburnus).</title>
        <authorList>
            <person name="Zhao H."/>
        </authorList>
    </citation>
    <scope>NUCLEOTIDE SEQUENCE [LARGE SCALE GENOMIC DNA]</scope>
    <source>
        <strain evidence="14">CATC2023</strain>
        <tissue evidence="14">Muscle</tissue>
    </source>
</reference>
<feature type="domain" description="VWFD" evidence="13">
    <location>
        <begin position="5860"/>
        <end position="6038"/>
    </location>
</feature>
<feature type="region of interest" description="Disordered" evidence="9">
    <location>
        <begin position="1720"/>
        <end position="1757"/>
    </location>
</feature>
<evidence type="ECO:0000259" key="11">
    <source>
        <dbReference type="PROSITE" id="PS50026"/>
    </source>
</evidence>
<dbReference type="InterPro" id="IPR000998">
    <property type="entry name" value="MAM_dom"/>
</dbReference>
<keyword evidence="10" id="KW-1133">Transmembrane helix</keyword>
<dbReference type="PROSITE" id="PS01186">
    <property type="entry name" value="EGF_2"/>
    <property type="match status" value="1"/>
</dbReference>
<dbReference type="SMART" id="SM00215">
    <property type="entry name" value="VWC_out"/>
    <property type="match status" value="14"/>
</dbReference>
<keyword evidence="6 8" id="KW-1015">Disulfide bond</keyword>
<evidence type="ECO:0000256" key="10">
    <source>
        <dbReference type="SAM" id="Phobius"/>
    </source>
</evidence>
<feature type="domain" description="VWFD" evidence="13">
    <location>
        <begin position="6247"/>
        <end position="6425"/>
    </location>
</feature>
<keyword evidence="5 10" id="KW-0472">Membrane</keyword>
<dbReference type="PANTHER" id="PTHR46160">
    <property type="entry name" value="ALPHA-TECTORIN-RELATED"/>
    <property type="match status" value="1"/>
</dbReference>
<proteinExistence type="predicted"/>
<dbReference type="PROSITE" id="PS51233">
    <property type="entry name" value="VWFD"/>
    <property type="match status" value="15"/>
</dbReference>
<feature type="region of interest" description="Disordered" evidence="9">
    <location>
        <begin position="6747"/>
        <end position="6768"/>
    </location>
</feature>
<feature type="domain" description="VWFD" evidence="13">
    <location>
        <begin position="4212"/>
        <end position="4389"/>
    </location>
</feature>
<dbReference type="SMART" id="SM00216">
    <property type="entry name" value="VWD"/>
    <property type="match status" value="15"/>
</dbReference>
<dbReference type="SUPFAM" id="SSF57567">
    <property type="entry name" value="Serine protease inhibitors"/>
    <property type="match status" value="21"/>
</dbReference>
<feature type="compositionally biased region" description="Polar residues" evidence="9">
    <location>
        <begin position="3488"/>
        <end position="3499"/>
    </location>
</feature>
<evidence type="ECO:0000313" key="15">
    <source>
        <dbReference type="Proteomes" id="UP001479290"/>
    </source>
</evidence>
<feature type="region of interest" description="Disordered" evidence="9">
    <location>
        <begin position="5236"/>
        <end position="5276"/>
    </location>
</feature>
<dbReference type="InterPro" id="IPR002919">
    <property type="entry name" value="TIL_dom"/>
</dbReference>
<dbReference type="InterPro" id="IPR001007">
    <property type="entry name" value="VWF_dom"/>
</dbReference>
<feature type="compositionally biased region" description="Polar residues" evidence="9">
    <location>
        <begin position="841"/>
        <end position="862"/>
    </location>
</feature>
<keyword evidence="15" id="KW-1185">Reference proteome</keyword>
<accession>A0AAW2ADN5</accession>
<dbReference type="CDD" id="cd00054">
    <property type="entry name" value="EGF_CA"/>
    <property type="match status" value="1"/>
</dbReference>
<dbReference type="PROSITE" id="PS50026">
    <property type="entry name" value="EGF_3"/>
    <property type="match status" value="1"/>
</dbReference>
<dbReference type="InterPro" id="IPR013320">
    <property type="entry name" value="ConA-like_dom_sf"/>
</dbReference>
<dbReference type="InterPro" id="IPR025615">
    <property type="entry name" value="TILa_dom"/>
</dbReference>
<dbReference type="SMART" id="SM00137">
    <property type="entry name" value="MAM"/>
    <property type="match status" value="1"/>
</dbReference>
<evidence type="ECO:0000259" key="13">
    <source>
        <dbReference type="PROSITE" id="PS51233"/>
    </source>
</evidence>
<feature type="domain" description="VWFD" evidence="13">
    <location>
        <begin position="5475"/>
        <end position="5653"/>
    </location>
</feature>
<evidence type="ECO:0000256" key="8">
    <source>
        <dbReference type="PROSITE-ProRule" id="PRU00076"/>
    </source>
</evidence>
<dbReference type="Proteomes" id="UP001479290">
    <property type="component" value="Unassembled WGS sequence"/>
</dbReference>
<feature type="compositionally biased region" description="Polar residues" evidence="9">
    <location>
        <begin position="4358"/>
        <end position="4378"/>
    </location>
</feature>
<evidence type="ECO:0000256" key="7">
    <source>
        <dbReference type="ARBA" id="ARBA00023180"/>
    </source>
</evidence>
<keyword evidence="2" id="KW-1003">Cell membrane</keyword>
<dbReference type="InterPro" id="IPR036084">
    <property type="entry name" value="Ser_inhib-like_sf"/>
</dbReference>
<feature type="domain" description="VWFD" evidence="13">
    <location>
        <begin position="2953"/>
        <end position="3127"/>
    </location>
</feature>
<sequence>MAWSFCHSAHTSRADSVGSYLLMDSSYSIEGEFAQLWSPSTSASGCLQLDFHYYMYGSAANMELNVHAVTTGGVLGAPIFSLKGNQGQGWKPASVRYIGSAGTMQFVIVGVYGETDKTDIAIDSVCITTCTATPTTPSPPLPTTPKPTTPGPSTPKPTTPKPTTPGPSTPKPTTPKPTTPGPSTPKPTTPKPTTPKPTPPVICPPDSEYIDCGPACIPTCAEPSTNCSGSCISGCFCKPGFVFRGRRCVPIEQCGCLDEENNYFEPGEIIFGNGCSKLCRCAGNYTFDCVDNTCDPVTEECREVGGVHGCYPKGTSTCVASGDPHYTTFDKRRYDFMGNCSYLMSEPCNSTDVPYFAVYTDNENRYNNPHISYVKAVHVHALGVIVSILKGGTVQVNGTNVNIPLSPVSGVDIFMSGKHYTVALSFGVTVRYDGNHFMDIKVIKDYEDKLCGLCGDYNGDSKDDFKTPTGELVQNPNDFGHSWNTDTECNKPDVDPTPGCTDAEQDLYEGPAYCGIILETNGPFAACHPKVNPNGFFQACLFDVCELDGAHSALCEAIESYVNECQDRGVTIGPWRNSTFCPLKCPPNSHFESCAPICQPSCNPFPPNQCTGPCSEGCVCDPGYILSAGQCVKEDTCGCSHNGNYYQPGEEFYTKDCEQLCKCNPPSVTCNATDCPPMEQCGVQDGVIGCYPEGSQDCIISGDPHYNTFDGKYYSFMGTCTYTLARTCKNNTGPWFSIEGKNEERGVSGVSYLRKLYVTVDGVTVTMMKNKRTLVNGLRVSFPHFPSPLISLSLAGQYVILTTPFGLKVQWDGNHYAKISVPSSYYDQMCGLCGDYDGNPNNDFTKPDGSQVNSSSQFGDSWQTDEDEDATCKPDPGPQPPCDPVLEGVVSNPENCGRITDTNGPFRDCINVVDPLPFFQSCVFDMCRYQGLQQVLCDQLQAYTDACLSAGAPVHQWREPDFCPLECPPNSHYSICVSSCPETCLGISGPPGCSEKCVEGCECDAGFILSDNKCVPVKDCGCVDPSGSYHPVNESWYLEGCKQKCTCEGGGTIQCSSSSCLPNESCQLEDGDYICKPSAVICPPDSEYIDCGPACIPTCAEPSTNCSGSCISGCFCKPGFVFRGRRCVPIEQCGCLDEENNYFEPGEIIFGNGCSKLCRCAGNYTFDCVDNTCDPVTEECREVGGVHGCYPKGTSTCVASGDPHYTTFDKRRYDFMGNCSYLMSEPCNSTDVPYFAVYTDNENRYNNPHISYVKAVHVHALGVIVSILKGGTVQVNGTNVNIPLSPVSGVDIFMSGKHYTVALSFGVTVRYDGNHFMDIKVIKDYEDKLCGLCGDYNGDSKDDFKTPTGELVQNPNDFGHSWNTDPKCNKPDVDPTPGCTDAEQDLYEGPAYCGIILETNGPFAACHPKVNPNGFFQDCLFDVCELDGAHSALCEAIESYVNECQDRGVTIGPWRNSTFCPLKCPPNSHFESCAPICQPSCNPFPPNQCTGPCSEGCVCDPGYILSAGQCVKEDTCGCSHNGNYYQPGEEFYTKDCEQLCKCNPPSVTCNATDCPPMEQCGVQDGVIGCYPEGSQDCIISGDPHYNTFDGKYYSFMGTCTYTLARTCKNNTGPWFSIEGKNEERGVSGVSYLRKLYVTVDGVTVTMMKNKRTLVNGLRVSLPHFPSPLISLSLAGQYVILTTPFGLKVQWDGNHYAKISIPSSYYDQMCGLCGDYDGNPNNEFTKPDGSQVDSSSQFGDSWQTDEDEDATCKPDPGPQPPCDPVLEGVVSNPENCGRITDTNGPFRDCINVVDPLPFFQSCVFDMCRYQGLQQVLCDQLQAYTDACLSAGAPVHQWREPNFCPLECPPNSHYSICVSSCPETCLGINGPPGCSEKCVEGCECDAGFILSDNKCVPVKDCGCVDPSGSYHPVNESWYLEGCKQKCTCEGGGTIQCSSSSCLPNESCQLEDGDYICKPSAVICPPDSEYIDCGPACIPTCAEPSTNCSGSCISGCFCKPGFVFRGRRCVPIEQCGCLDEENNYFEPGEIIFGNGCSKLCRCAGNYTFDCVDNTCDPVTEECREVGGVHGCYPKGTSTCVASGDPHYTTFDKRRYDFMGNCSYLMSEPCNSTDVPYFAVYTDNENRYNNPHISYVKAVHVHALGVIVSILKGGTVQVNGTNVNIPLSPVSGVDIFMSGKHYTVALSFGVTVRYDGNHFMDIKVIKDYEDKLCGLCGDYNGDSKDDFKTPTGELVQNPNDFGHSWNTDTECNKPDVDPTPGCTDAEQDLYEGPAYCGIILETNGPFAACHPKVNPNGFFQDCLFDVCELDGAHSALCEAIESYVNECQDRGVTIGPWRNSTFCPLKCPPNSHFESCAPICQPSCNPFPPNQCTGPCSEGCVCDPGYILSAGQCVKEDTCGCSHNGNYYQPGEEFYTKDCEQLCKCNPPSVTCNATDCPPMEQCGVQDGVIGCYPEGSQDCIISGDPHYNTFDGKYYSFMGTCTYTLARTCKNNTGPWFSIEGKNEERGVSGVSYLRKLYVTVDGVTVTMMKNKRTLVNGLRVSLPHFPSPLISLSLAGQYVILTTPFGLKVQWDGNHYAKISVPSSYYDQMCGLCGDYDGNPNNDFTKPDGSQVDSSSQFGDSWQTDEDEDATCKPDPGPQPPCDPVLEGVVSKPENCGRITDTNGPFRDCINVVDPLPFFQSCVFDMCRYQGLQQVLCDQLQAYTDACLSAGAPVHQWREPNFCPLECPPNSHYSICVSSCPETCLGINGPPGCSEKCVEGCECDAGFILSDNKCVPVKDCGCVDPSGSYHPVNESWYLEGCKQKCTCEGGGTIQCSSSSCLPNESCQLEDGDYICKPSAVICPPDSEYIDCGPACIPTCAEPSTNCSGSCISGCFCKPGFVFRGRRCVPIEQCGCLDEENNYFEPGEIIFGNGCSKLCRCAGNYTFDCVDNTCDPVTEECREVGGVHGCYPKGTSTCVASGDPHYTTFDKRRYDFMGNCSYLMSEPCNSTDVPYFAVYTDNENRYNNPHISYVKAVHVHALGVIVSILKGGTVQVNGTNVNIPLSPVSGVDIFMSGKHYTVALSFGVTVRYDGNHFMDIKVIKDYEDKLCGLCGDYNGDSKDDFKTPTGELVQNPNDFGHSWNTDTECNKPDVDPTPGCTDAEQDLYEGPAYCGIILETNGPFAACHPKVNPNGFFQDCLFDVCELDGAHSALCEAIESYVNECQDRGVTIGPWRNSTFCPLKCPPNSHFESCAPICQPSCNPFPPNQCTGPCSEGCVCDPGYILSAGQCVKEDTCGCSHNGNYYQPGEEFYTKDCEQLCKCNPPSVTCNATDCPPMEQCGVQDGVIGCYPEGSQDCIISGDPHYNTFDGKYYSFMGTCTYTLARTCKNNTGPWFSIEGKNEERGVSGVSYLRKLYVTVDGVTVTMMKNKRTLVNGLRVSLPHFPSPLISLSLAGQYVILTTPFGLKVQWDGNHYAKISVPSSYYDQMCGLCGDYDGNPNNDFTKPDGSQVDSSSQFGDSWQTDEDEDATCKPDPGPQPPCDPVLEGVVSKPENCGRITDTNGPFRDCINVVDPLPFFQSCVFDMCRYQGLQQVLCDQLQAYTDACLSAGAPVHQWREPNFCPLECPPNSHYSICVSSCPETCLGINGPPGCSEKCVEGCECDAGFILSDNKCVPVKDCGCVDPSGSYHPVNESWYLEGCKQKCTCEGGGTIQCSSSSCLPNESCQLEDGDYICKPSAVICPPDSEYIDCGPACIPTCAEPSTNCSGSCISGCFCKPGFVFRGRRCVPIEQCGCLDEENNYFEPGEIIFGNGCSKLCRCAGNYTFDCVDNTCDPVTEECREVGGVHGCYPKGTSTCVASGDPHYTTFDKRRYDFMGNCSYLMSEPCNSTDVPYFAVYTDNENRYNNPHISYVKAVHVHALGVIVSILKGGTVQVNGTNVNIPLSPVSGVDIFMSGKHYTVALSFGVTVRYDGNHFMDIKVIKDYEDKLCGLCGDYNGDSKDDFKTPTGELVQNPNDFGHSWNTDTECNKPDVDPTPGCTDAEQDLYEGPAYCGIILETNGPFAACHPKVNPNGFFQDCLFDVCELDGAHSALCEAIESYVNECQDRGVTIGPWRNSTFCPLKCPPNSHFESCAPICQPSCNPFPPNQCTGPCSEGCVCDPGYILSAGQCVKEDTCGCSHNGNYYQPGEEFYTKDCEQLCKCNPPSVTCNATDCPPMEQCGVQDGVIGCYPEGSQDCIISGDPHYNTFDGKYYSFMGTCTYTLARTCKNNTGPWFSIEGKNEERGVSGVSYLRKLYVTVDGVTVTMMKNKRTLVNGLRVSFPHFPSPLISLSLAGQYVILTTPFGLKVQWDGNHYAKISVPSSYYDQMCGLCGDYDGNPNNDFTKPDGSQVNSSSQFGDSWQTDEDEDATCKPDPGPQPPCDPVLEGVVSKPENCGRITDTNGPFRDCINVVDPLPFFQSCVFDMCRYQGLQQVLCDQLQAYTDACLSAGAPVHQWREPNFCPLECPPNSHYSICVSSCPETCLGINGPPGCSEKCVEGCECDAGFILSDNKCVPVKDCGCVDPSGSYHPVNESWYLEGCKQKCTCEGGGTIQCSSSSCLPNESCQLEDGDYICKPSAVICPPDSEYIDCGPACIPTCAEPSTNCSGSCISGCFCKPGFVFRGRRCVPIEQCGCLDEENNYFEPGEIIFGNGCSKLCRCAGNYTFDCVDNTCDPVTEECREVGGVHGCYPKGTSTCVASGDPHYTTFDKRRYDFMGNCSYLMSEPCNSTDVPYFAVYTDNENRYNNPHISYVKAVHVHALGVIVSILKGGTVQVNGTNVNIPLSPVSGVDIFMSGKHYTVALSFGVTVRYDGNHFMDIKVIKDYEDKLCGLCGDYNGDSKDDFKTPTGELVQNPNDFGHSWNTDPKCNKPDVDPTPGCTDAEQDLYEGPAYCGIILETNGPFAACHPKVNPNGFFQDCLFDVCELDGAHSALCEAIESYVNECQDRGVTIGPWRNSTFCPLKCPPNSHFESCAPICQPSCNPFPPNQCTGPCSEGCVCDPGYILSAGQCVKEDTCGCSHNGNYYQPGEEFYTKDCEQLCKCNPPSVTCNATDCPPMEQCGVQDGVIGCYPEGSQDCIISGDPHYNTFDGKYYSFMGTCTYTLARTCKNNTGPWFSIEGKNEERGVSGVSYLRKLYVTVDGVTVTMMKNKRTLVNGLRVSLPHFPSPLISLSLAGQYVILTTPFGLKVQWDGNHYAKISVPSSYYDQMCGLCGDYDGNPNNEFTKPDGSQVDSSSQFGDSWQTDEDEDATCKPDPGPQPPCDPVLEGVVSKPENCGRITDTNGPFRDCINVVDPLPFFQSCVFDMCRYQGLQQVLCDQLQAYTDACLSAGAPVHQWREPNFCPLECPPNSHYSICVSSCPETCLGINGPPGCSEKCVEGCECDAGFILSDNKCVPVKDCGCVDPSGSYHPVNESWYLEGCTQKCTCEGGGTIQCYNTSCLPTESCQLDGDYICKPLGTGICSVSGDPHYTSFDGKTHHFMGACSYTLTKPCNETSGLPYFSVETQNEHRDNNKKVSYVRSVIINVHDTTVILGKGRKVQVNGVQVTVPVTLPNGIKIYLSGKFVVLETDFGLRVRFDGNHHADVTLPSSYSGLLCGLCGNYNGNLNDDNIKSDGKPTDSTNELGESWQVPDDRPDCTHGGGDIECDDKIQSEAQKPTSCGMISDENGIFKPCHAVVPPNPYLENCVFDQCGTGGATVALCQAIQSYADLCAQAGVPINWRNNTFCPIKCPVGSHYEPCGSACPASCQDPGSEGTCTEPCVEGCVCDPGFVLSGDECVPFSDCGCTDKDNNYRPVGDSWFTKDDCTERCVCSPFNTVTCEAWQCGPAQECKVNEGQLGCVNTGVGICHIAGDPHYYTFDRIMHTYMGTCTYTLVAICDISMVTPFTIVAKNEERGQPQASYVRSVTVYLPTANITISKSGRVLLNERRIKTPYDITAAKARVFTSGVNTILDTDFGLIVKFDGVHHIEITVPGDYFNKVCGMCGNYNGDSSDDNLMPDGKPAKNSIELGDSWKAEGDSDPGCQPDPRPEDIPNCDENEEEIYKSQCASSILSDLFKPCHSLIPPEAFLGNCVYDMCEYDGMQSTLCDNVEAYAQACYSAGIKINWRNSTFCPLPCPPNSHYSECTAPCPPTCADLFPVFCPLPPNSCVEGCQCNAGFVLSDGKCVPLSSCGCVDSNGEYHEVGDSWITDRCEQRCSCSLGAVLSCTSFECNDNSICDLDSSGDRYCKPEKFDDCNIAGDPHYRTFDNYNHHYQGAYTYVLTQGNNLPSSLTPFRVRGKNQRQGGIGRVSLLHEVYVDVYGITVRMQQKKKVLVDGEKVGLPYSPVQGVTIKTKSRFVMLTTDFGLSVRFDGGSHGVVRLPSVYRSRVLGLCGNYDGRTSNEYTKPDGTVTRNLNEFGDSWRITDKDGASLRTTSLPKMVHLHKREVEADPDSGFETTGCTNAQLAELNGNKQCGALSDPTGPFAACHAVVAPDPFQEDCVFDLCADQGSEVLRCENYAVYARSCQDEGVSLGLWRQELNCGLQCGANSSYSICMTPCPASCADLAAPSECEQTACVEGCKCHPGFVLSDQDCVPYSQCGCNYLDRYYLLKETFVAEDCSQSCECTTSGAVCQTKSCRENEICTVYETKRDCYEVSPCLSSPCQNDGTCVEKPDGSGYTCTCAEGFEGTNCELFKIPTEEGLDKTSIILIGVLVPLGVILILTAIVCIYKNCSRKKMIYEPSKFELNKTEHPYKSLDDSKKQGEDNGVLKASTF</sequence>
<dbReference type="SUPFAM" id="SSF49899">
    <property type="entry name" value="Concanavalin A-like lectins/glucanases"/>
    <property type="match status" value="1"/>
</dbReference>
<feature type="domain" description="VWFD" evidence="13">
    <location>
        <begin position="3832"/>
        <end position="4006"/>
    </location>
</feature>
<feature type="domain" description="VWFD" evidence="13">
    <location>
        <begin position="5091"/>
        <end position="5268"/>
    </location>
</feature>
<keyword evidence="7" id="KW-0325">Glycoprotein</keyword>
<feature type="domain" description="VWFD" evidence="13">
    <location>
        <begin position="1575"/>
        <end position="1752"/>
    </location>
</feature>
<evidence type="ECO:0000256" key="3">
    <source>
        <dbReference type="ARBA" id="ARBA00022729"/>
    </source>
</evidence>
<feature type="domain" description="VWFD" evidence="13">
    <location>
        <begin position="696"/>
        <end position="873"/>
    </location>
</feature>
<gene>
    <name evidence="14" type="ORF">ABG768_024899</name>
</gene>
<feature type="domain" description="MAM" evidence="12">
    <location>
        <begin position="10"/>
        <end position="132"/>
    </location>
</feature>
<feature type="domain" description="VWFD" evidence="13">
    <location>
        <begin position="4711"/>
        <end position="4885"/>
    </location>
</feature>
<feature type="domain" description="EGF-like" evidence="11">
    <location>
        <begin position="6648"/>
        <end position="6686"/>
    </location>
</feature>
<dbReference type="PROSITE" id="PS50060">
    <property type="entry name" value="MAM_2"/>
    <property type="match status" value="1"/>
</dbReference>
<feature type="compositionally biased region" description="Basic and acidic residues" evidence="9">
    <location>
        <begin position="6747"/>
        <end position="6758"/>
    </location>
</feature>
<protein>
    <recommendedName>
        <fullName evidence="16">Zonadhesin</fullName>
    </recommendedName>
</protein>
<comment type="caution">
    <text evidence="8">Lacks conserved residue(s) required for the propagation of feature annotation.</text>
</comment>
<dbReference type="PANTHER" id="PTHR46160:SF9">
    <property type="entry name" value="PROTEIN PRY2-RELATED"/>
    <property type="match status" value="1"/>
</dbReference>
<feature type="compositionally biased region" description="Polar residues" evidence="9">
    <location>
        <begin position="1730"/>
        <end position="1741"/>
    </location>
</feature>
<dbReference type="CDD" id="cd19941">
    <property type="entry name" value="TIL"/>
    <property type="match status" value="21"/>
</dbReference>
<evidence type="ECO:0000256" key="5">
    <source>
        <dbReference type="ARBA" id="ARBA00023136"/>
    </source>
</evidence>
<feature type="disulfide bond" evidence="8">
    <location>
        <begin position="6676"/>
        <end position="6685"/>
    </location>
</feature>
<dbReference type="SMART" id="SM00181">
    <property type="entry name" value="EGF"/>
    <property type="match status" value="21"/>
</dbReference>
<organism evidence="14 15">
    <name type="scientific">Culter alburnus</name>
    <name type="common">Topmouth culter</name>
    <dbReference type="NCBI Taxonomy" id="194366"/>
    <lineage>
        <taxon>Eukaryota</taxon>
        <taxon>Metazoa</taxon>
        <taxon>Chordata</taxon>
        <taxon>Craniata</taxon>
        <taxon>Vertebrata</taxon>
        <taxon>Euteleostomi</taxon>
        <taxon>Actinopterygii</taxon>
        <taxon>Neopterygii</taxon>
        <taxon>Teleostei</taxon>
        <taxon>Ostariophysi</taxon>
        <taxon>Cypriniformes</taxon>
        <taxon>Xenocyprididae</taxon>
        <taxon>Xenocypridinae</taxon>
        <taxon>Culter</taxon>
    </lineage>
</organism>
<feature type="region of interest" description="Disordered" evidence="9">
    <location>
        <begin position="133"/>
        <end position="200"/>
    </location>
</feature>
<dbReference type="SMART" id="SM00832">
    <property type="entry name" value="C8"/>
    <property type="match status" value="15"/>
</dbReference>
<dbReference type="Pfam" id="PF08742">
    <property type="entry name" value="C8"/>
    <property type="match status" value="15"/>
</dbReference>
<keyword evidence="10" id="KW-0812">Transmembrane</keyword>
<feature type="region of interest" description="Disordered" evidence="9">
    <location>
        <begin position="4358"/>
        <end position="4399"/>
    </location>
</feature>
<dbReference type="Pfam" id="PF00094">
    <property type="entry name" value="VWD"/>
    <property type="match status" value="15"/>
</dbReference>
<feature type="domain" description="VWFD" evidence="13">
    <location>
        <begin position="2074"/>
        <end position="2248"/>
    </location>
</feature>
<feature type="disulfide bond" evidence="8">
    <location>
        <begin position="6657"/>
        <end position="6674"/>
    </location>
</feature>
<dbReference type="Pfam" id="PF12714">
    <property type="entry name" value="TILa"/>
    <property type="match status" value="14"/>
</dbReference>
<feature type="region of interest" description="Disordered" evidence="9">
    <location>
        <begin position="3478"/>
        <end position="3518"/>
    </location>
</feature>
<dbReference type="CDD" id="cd06263">
    <property type="entry name" value="MAM"/>
    <property type="match status" value="1"/>
</dbReference>
<dbReference type="InterPro" id="IPR000742">
    <property type="entry name" value="EGF"/>
</dbReference>
<evidence type="ECO:0000256" key="1">
    <source>
        <dbReference type="ARBA" id="ARBA00004236"/>
    </source>
</evidence>
<dbReference type="Gene3D" id="2.10.25.10">
    <property type="entry name" value="Laminin"/>
    <property type="match status" value="21"/>
</dbReference>
<feature type="domain" description="VWFD" evidence="13">
    <location>
        <begin position="2454"/>
        <end position="2631"/>
    </location>
</feature>
<evidence type="ECO:0000256" key="6">
    <source>
        <dbReference type="ARBA" id="ARBA00023157"/>
    </source>
</evidence>
<feature type="domain" description="VWFD" evidence="13">
    <location>
        <begin position="1195"/>
        <end position="1369"/>
    </location>
</feature>
<evidence type="ECO:0008006" key="16">
    <source>
        <dbReference type="Google" id="ProtNLM"/>
    </source>
</evidence>
<dbReference type="Pfam" id="PF00629">
    <property type="entry name" value="MAM"/>
    <property type="match status" value="1"/>
</dbReference>
<evidence type="ECO:0000256" key="9">
    <source>
        <dbReference type="SAM" id="MobiDB-lite"/>
    </source>
</evidence>
<dbReference type="InterPro" id="IPR001846">
    <property type="entry name" value="VWF_type-D"/>
</dbReference>
<dbReference type="PROSITE" id="PS00022">
    <property type="entry name" value="EGF_1"/>
    <property type="match status" value="1"/>
</dbReference>
<evidence type="ECO:0000259" key="12">
    <source>
        <dbReference type="PROSITE" id="PS50060"/>
    </source>
</evidence>
<dbReference type="InterPro" id="IPR014853">
    <property type="entry name" value="VWF/SSPO/ZAN-like_Cys-rich_dom"/>
</dbReference>
<dbReference type="SUPFAM" id="SSF57196">
    <property type="entry name" value="EGF/Laminin"/>
    <property type="match status" value="1"/>
</dbReference>
<feature type="compositionally biased region" description="Polar residues" evidence="9">
    <location>
        <begin position="5246"/>
        <end position="5257"/>
    </location>
</feature>
<comment type="caution">
    <text evidence="14">The sequence shown here is derived from an EMBL/GenBank/DDBJ whole genome shotgun (WGS) entry which is preliminary data.</text>
</comment>
<dbReference type="Pfam" id="PF01826">
    <property type="entry name" value="TIL"/>
    <property type="match status" value="21"/>
</dbReference>
<feature type="compositionally biased region" description="Pro residues" evidence="9">
    <location>
        <begin position="136"/>
        <end position="200"/>
    </location>
</feature>
<dbReference type="InterPro" id="IPR052749">
    <property type="entry name" value="Alpha-tectorin"/>
</dbReference>
<feature type="transmembrane region" description="Helical" evidence="10">
    <location>
        <begin position="6701"/>
        <end position="6723"/>
    </location>
</feature>